<dbReference type="KEGG" id="fli:Fleli_1474"/>
<comment type="similarity">
    <text evidence="1">Belongs to the thioesterase PaaI family.</text>
</comment>
<dbReference type="AlphaFoldDB" id="I4AIW4"/>
<proteinExistence type="inferred from homology"/>
<dbReference type="Proteomes" id="UP000006054">
    <property type="component" value="Chromosome"/>
</dbReference>
<gene>
    <name evidence="4" type="ordered locus">Fleli_1474</name>
</gene>
<dbReference type="Gene3D" id="3.10.129.10">
    <property type="entry name" value="Hotdog Thioesterase"/>
    <property type="match status" value="1"/>
</dbReference>
<dbReference type="eggNOG" id="COG2050">
    <property type="taxonomic scope" value="Bacteria"/>
</dbReference>
<dbReference type="InterPro" id="IPR029069">
    <property type="entry name" value="HotDog_dom_sf"/>
</dbReference>
<feature type="domain" description="Thioesterase" evidence="3">
    <location>
        <begin position="55"/>
        <end position="128"/>
    </location>
</feature>
<evidence type="ECO:0000259" key="3">
    <source>
        <dbReference type="Pfam" id="PF03061"/>
    </source>
</evidence>
<dbReference type="InterPro" id="IPR039298">
    <property type="entry name" value="ACOT13"/>
</dbReference>
<dbReference type="PANTHER" id="PTHR21660">
    <property type="entry name" value="THIOESTERASE SUPERFAMILY MEMBER-RELATED"/>
    <property type="match status" value="1"/>
</dbReference>
<dbReference type="NCBIfam" id="TIGR00369">
    <property type="entry name" value="unchar_dom_1"/>
    <property type="match status" value="1"/>
</dbReference>
<protein>
    <recommendedName>
        <fullName evidence="3">Thioesterase domain-containing protein</fullName>
    </recommendedName>
</protein>
<dbReference type="SUPFAM" id="SSF54637">
    <property type="entry name" value="Thioesterase/thiol ester dehydrase-isomerase"/>
    <property type="match status" value="1"/>
</dbReference>
<evidence type="ECO:0000313" key="4">
    <source>
        <dbReference type="EMBL" id="AFM03899.1"/>
    </source>
</evidence>
<dbReference type="Pfam" id="PF03061">
    <property type="entry name" value="4HBT"/>
    <property type="match status" value="1"/>
</dbReference>
<organism evidence="4 5">
    <name type="scientific">Bernardetia litoralis (strain ATCC 23117 / DSM 6794 / NBRC 15988 / NCIMB 1366 / Fx l1 / Sio-4)</name>
    <name type="common">Flexibacter litoralis</name>
    <dbReference type="NCBI Taxonomy" id="880071"/>
    <lineage>
        <taxon>Bacteria</taxon>
        <taxon>Pseudomonadati</taxon>
        <taxon>Bacteroidota</taxon>
        <taxon>Cytophagia</taxon>
        <taxon>Cytophagales</taxon>
        <taxon>Bernardetiaceae</taxon>
        <taxon>Bernardetia</taxon>
    </lineage>
</organism>
<evidence type="ECO:0000313" key="5">
    <source>
        <dbReference type="Proteomes" id="UP000006054"/>
    </source>
</evidence>
<dbReference type="InterPro" id="IPR006683">
    <property type="entry name" value="Thioestr_dom"/>
</dbReference>
<dbReference type="GO" id="GO:0047617">
    <property type="term" value="F:fatty acyl-CoA hydrolase activity"/>
    <property type="evidence" value="ECO:0007669"/>
    <property type="project" value="InterPro"/>
</dbReference>
<sequence length="151" mass="16442">MNPILAMMKSQEGKKMGAMNPPLSAWLDGRLISASEGELEMEYQVREEMTNPVAILHGGVHAAIMDDLIGMSCFSLALPQVYLSINLTVDFLGQAKVGDKIIAKTILVRKGKTIINFSAEIHHAETGKLISRATSNLVNSGMQSAWAKEEE</sequence>
<reference evidence="5" key="1">
    <citation type="submission" date="2012-06" db="EMBL/GenBank/DDBJ databases">
        <title>The complete genome of Flexibacter litoralis DSM 6794.</title>
        <authorList>
            <person name="Lucas S."/>
            <person name="Copeland A."/>
            <person name="Lapidus A."/>
            <person name="Glavina del Rio T."/>
            <person name="Dalin E."/>
            <person name="Tice H."/>
            <person name="Bruce D."/>
            <person name="Goodwin L."/>
            <person name="Pitluck S."/>
            <person name="Peters L."/>
            <person name="Ovchinnikova G."/>
            <person name="Lu M."/>
            <person name="Kyrpides N."/>
            <person name="Mavromatis K."/>
            <person name="Ivanova N."/>
            <person name="Brettin T."/>
            <person name="Detter J.C."/>
            <person name="Han C."/>
            <person name="Larimer F."/>
            <person name="Land M."/>
            <person name="Hauser L."/>
            <person name="Markowitz V."/>
            <person name="Cheng J.-F."/>
            <person name="Hugenholtz P."/>
            <person name="Woyke T."/>
            <person name="Wu D."/>
            <person name="Spring S."/>
            <person name="Lang E."/>
            <person name="Kopitz M."/>
            <person name="Brambilla E."/>
            <person name="Klenk H.-P."/>
            <person name="Eisen J.A."/>
        </authorList>
    </citation>
    <scope>NUCLEOTIDE SEQUENCE [LARGE SCALE GENOMIC DNA]</scope>
    <source>
        <strain evidence="5">ATCC 23117 / DSM 6794 / NBRC 15988 / NCIMB 1366 / Sio-4</strain>
    </source>
</reference>
<dbReference type="RefSeq" id="WP_014797356.1">
    <property type="nucleotide sequence ID" value="NC_018018.1"/>
</dbReference>
<dbReference type="PANTHER" id="PTHR21660:SF1">
    <property type="entry name" value="ACYL-COENZYME A THIOESTERASE 13"/>
    <property type="match status" value="1"/>
</dbReference>
<evidence type="ECO:0000256" key="1">
    <source>
        <dbReference type="ARBA" id="ARBA00008324"/>
    </source>
</evidence>
<dbReference type="STRING" id="880071.Fleli_1474"/>
<keyword evidence="5" id="KW-1185">Reference proteome</keyword>
<evidence type="ECO:0000256" key="2">
    <source>
        <dbReference type="ARBA" id="ARBA00022801"/>
    </source>
</evidence>
<name>I4AIW4_BERLS</name>
<dbReference type="EMBL" id="CP003345">
    <property type="protein sequence ID" value="AFM03899.1"/>
    <property type="molecule type" value="Genomic_DNA"/>
</dbReference>
<dbReference type="HOGENOM" id="CLU_089876_3_1_10"/>
<keyword evidence="2" id="KW-0378">Hydrolase</keyword>
<dbReference type="InterPro" id="IPR003736">
    <property type="entry name" value="PAAI_dom"/>
</dbReference>
<accession>I4AIW4</accession>
<dbReference type="CDD" id="cd03443">
    <property type="entry name" value="PaaI_thioesterase"/>
    <property type="match status" value="1"/>
</dbReference>